<evidence type="ECO:0000313" key="16">
    <source>
        <dbReference type="Proteomes" id="UP000078540"/>
    </source>
</evidence>
<accession>A0A151I110</accession>
<dbReference type="AlphaFoldDB" id="A0A151I110"/>
<dbReference type="Pfam" id="PF00487">
    <property type="entry name" value="FA_desaturase"/>
    <property type="match status" value="1"/>
</dbReference>
<protein>
    <submittedName>
        <fullName evidence="15">Acyl-CoA Delta(11) desaturase</fullName>
    </submittedName>
</protein>
<comment type="similarity">
    <text evidence="2 12">Belongs to the fatty acid desaturase type 1 family.</text>
</comment>
<organism evidence="15 16">
    <name type="scientific">Atta colombica</name>
    <dbReference type="NCBI Taxonomy" id="520822"/>
    <lineage>
        <taxon>Eukaryota</taxon>
        <taxon>Metazoa</taxon>
        <taxon>Ecdysozoa</taxon>
        <taxon>Arthropoda</taxon>
        <taxon>Hexapoda</taxon>
        <taxon>Insecta</taxon>
        <taxon>Pterygota</taxon>
        <taxon>Neoptera</taxon>
        <taxon>Endopterygota</taxon>
        <taxon>Hymenoptera</taxon>
        <taxon>Apocrita</taxon>
        <taxon>Aculeata</taxon>
        <taxon>Formicoidea</taxon>
        <taxon>Formicidae</taxon>
        <taxon>Myrmicinae</taxon>
        <taxon>Atta</taxon>
    </lineage>
</organism>
<evidence type="ECO:0000256" key="1">
    <source>
        <dbReference type="ARBA" id="ARBA00004141"/>
    </source>
</evidence>
<evidence type="ECO:0000256" key="5">
    <source>
        <dbReference type="ARBA" id="ARBA00022832"/>
    </source>
</evidence>
<evidence type="ECO:0000256" key="10">
    <source>
        <dbReference type="ARBA" id="ARBA00023136"/>
    </source>
</evidence>
<evidence type="ECO:0000256" key="6">
    <source>
        <dbReference type="ARBA" id="ARBA00022989"/>
    </source>
</evidence>
<feature type="transmembrane region" description="Helical" evidence="13">
    <location>
        <begin position="634"/>
        <end position="654"/>
    </location>
</feature>
<keyword evidence="10 13" id="KW-0472">Membrane</keyword>
<reference evidence="15 16" key="1">
    <citation type="submission" date="2015-09" db="EMBL/GenBank/DDBJ databases">
        <title>Atta colombica WGS genome.</title>
        <authorList>
            <person name="Nygaard S."/>
            <person name="Hu H."/>
            <person name="Boomsma J."/>
            <person name="Zhang G."/>
        </authorList>
    </citation>
    <scope>NUCLEOTIDE SEQUENCE [LARGE SCALE GENOMIC DNA]</scope>
    <source>
        <strain evidence="15">Treedump-2</strain>
        <tissue evidence="15">Whole body</tissue>
    </source>
</reference>
<dbReference type="STRING" id="520822.A0A151I110"/>
<feature type="transmembrane region" description="Helical" evidence="13">
    <location>
        <begin position="512"/>
        <end position="529"/>
    </location>
</feature>
<dbReference type="GO" id="GO:0005506">
    <property type="term" value="F:iron ion binding"/>
    <property type="evidence" value="ECO:0007669"/>
    <property type="project" value="TreeGrafter"/>
</dbReference>
<comment type="cofactor">
    <cofactor evidence="12">
        <name>Fe(2+)</name>
        <dbReference type="ChEBI" id="CHEBI:29033"/>
    </cofactor>
</comment>
<feature type="domain" description="Fatty acid desaturase" evidence="14">
    <location>
        <begin position="486"/>
        <end position="695"/>
    </location>
</feature>
<dbReference type="GO" id="GO:0005789">
    <property type="term" value="C:endoplasmic reticulum membrane"/>
    <property type="evidence" value="ECO:0007669"/>
    <property type="project" value="TreeGrafter"/>
</dbReference>
<dbReference type="Proteomes" id="UP000078540">
    <property type="component" value="Unassembled WGS sequence"/>
</dbReference>
<evidence type="ECO:0000256" key="8">
    <source>
        <dbReference type="ARBA" id="ARBA00023004"/>
    </source>
</evidence>
<evidence type="ECO:0000256" key="3">
    <source>
        <dbReference type="ARBA" id="ARBA00022516"/>
    </source>
</evidence>
<comment type="subcellular location">
    <subcellularLocation>
        <location evidence="1">Membrane</location>
        <topology evidence="1">Multi-pass membrane protein</topology>
    </subcellularLocation>
</comment>
<evidence type="ECO:0000313" key="15">
    <source>
        <dbReference type="EMBL" id="KYM78912.1"/>
    </source>
</evidence>
<evidence type="ECO:0000256" key="11">
    <source>
        <dbReference type="ARBA" id="ARBA00023160"/>
    </source>
</evidence>
<gene>
    <name evidence="15" type="ORF">ALC53_10646</name>
</gene>
<feature type="transmembrane region" description="Helical" evidence="13">
    <location>
        <begin position="601"/>
        <end position="622"/>
    </location>
</feature>
<dbReference type="EMBL" id="KQ976627">
    <property type="protein sequence ID" value="KYM78912.1"/>
    <property type="molecule type" value="Genomic_DNA"/>
</dbReference>
<sequence>MSSFILSHDLHLMMLEIGVENLFVPWTTDFDKVILKKTIVMFRMLDNDWISLSPNRRDFRPYQGSNYENEKFYGGSSVVFSVPTDFFEKKVDGVDVQLYVRKQVCKDFEMISRQKIGFVAISVDNLLNSIAKQIRERNELMEHLSDFYKRQIISRSIMGTYTLLDENFRNTAATISLYIRISYLGKCLITEITQVKSIREAFYTRGDLDGKQWYFSRQLTSKELQSGCWDDDGLLRVPSDQVAVDTVVIKRKKRNAPANIVANSTVIPVTEDIAAIKEELDNNTVIRHYCDFSFAKIDDYGVRCVAITKTKGYAIKDNGERVFKKASFALSKSKRERNTATIGITERGKRISPFFIASFLESANVSFVLSIATTSDLTKRCANIADKDSTKSIAKSTKITYSFDCYSFINTMYSSTITKYEGNKNQMLVQPGTENGRDSNLNQPPKHMPAEQPLIWRNIIVIVVLHIVAIYLFATRYREAKFWTWMWSILHLLSAGFGITAGLHRLWAHRSYSAKLPLRILLVLLYCLAGQTHPSKWLRVHRTHHKYTDTCADPHNANRGFFFSHIGWLMMKHHPAVKKYGKNVDMSDIAADSVIRFVDKYYALIMVPLCFVLPAIVPVYVWNETWDISISSVIIRYVWALNSTFSVNSFAHLWGNRPYNRTLKSTENPAVSFFAMGEGWHNYHHCFPWDYKAAELGFYRLNLTTAFIDFMAWLGWAYDLKTPNAKLVDRLCANKGDGTRAITPPLER</sequence>
<keyword evidence="16" id="KW-1185">Reference proteome</keyword>
<dbReference type="GO" id="GO:0004768">
    <property type="term" value="F:stearoyl-CoA 9-desaturase activity"/>
    <property type="evidence" value="ECO:0007669"/>
    <property type="project" value="TreeGrafter"/>
</dbReference>
<keyword evidence="7 12" id="KW-0560">Oxidoreductase</keyword>
<dbReference type="InterPro" id="IPR015876">
    <property type="entry name" value="Acyl-CoA_DS"/>
</dbReference>
<keyword evidence="5" id="KW-0276">Fatty acid metabolism</keyword>
<keyword evidence="3 12" id="KW-0444">Lipid biosynthesis</keyword>
<dbReference type="GO" id="GO:0006636">
    <property type="term" value="P:unsaturated fatty acid biosynthetic process"/>
    <property type="evidence" value="ECO:0007669"/>
    <property type="project" value="TreeGrafter"/>
</dbReference>
<keyword evidence="8" id="KW-0408">Iron</keyword>
<feature type="transmembrane region" description="Helical" evidence="13">
    <location>
        <begin position="485"/>
        <end position="506"/>
    </location>
</feature>
<evidence type="ECO:0000256" key="4">
    <source>
        <dbReference type="ARBA" id="ARBA00022692"/>
    </source>
</evidence>
<keyword evidence="11 12" id="KW-0275">Fatty acid biosynthesis</keyword>
<dbReference type="PANTHER" id="PTHR11351">
    <property type="entry name" value="ACYL-COA DESATURASE"/>
    <property type="match status" value="1"/>
</dbReference>
<evidence type="ECO:0000256" key="12">
    <source>
        <dbReference type="RuleBase" id="RU000581"/>
    </source>
</evidence>
<evidence type="ECO:0000259" key="14">
    <source>
        <dbReference type="Pfam" id="PF00487"/>
    </source>
</evidence>
<dbReference type="Pfam" id="PF14924">
    <property type="entry name" value="MAP10_N"/>
    <property type="match status" value="1"/>
</dbReference>
<comment type="domain">
    <text evidence="12">The histidine box domains are involved in binding the catalytic metal ions.</text>
</comment>
<proteinExistence type="inferred from homology"/>
<dbReference type="PRINTS" id="PR00075">
    <property type="entry name" value="FACDDSATRASE"/>
</dbReference>
<feature type="transmembrane region" description="Helical" evidence="13">
    <location>
        <begin position="454"/>
        <end position="473"/>
    </location>
</feature>
<dbReference type="PANTHER" id="PTHR11351:SF21">
    <property type="entry name" value="GH07782P"/>
    <property type="match status" value="1"/>
</dbReference>
<evidence type="ECO:0000256" key="2">
    <source>
        <dbReference type="ARBA" id="ARBA00009295"/>
    </source>
</evidence>
<name>A0A151I110_9HYME</name>
<evidence type="ECO:0000256" key="13">
    <source>
        <dbReference type="SAM" id="Phobius"/>
    </source>
</evidence>
<dbReference type="CDD" id="cd03505">
    <property type="entry name" value="Delta9-FADS-like"/>
    <property type="match status" value="1"/>
</dbReference>
<keyword evidence="9" id="KW-0443">Lipid metabolism</keyword>
<evidence type="ECO:0000256" key="9">
    <source>
        <dbReference type="ARBA" id="ARBA00023098"/>
    </source>
</evidence>
<keyword evidence="4 12" id="KW-0812">Transmembrane</keyword>
<dbReference type="InterPro" id="IPR005804">
    <property type="entry name" value="FA_desaturase_dom"/>
</dbReference>
<keyword evidence="6 13" id="KW-1133">Transmembrane helix</keyword>
<evidence type="ECO:0000256" key="7">
    <source>
        <dbReference type="ARBA" id="ARBA00023002"/>
    </source>
</evidence>